<name>A0ACB6RUW2_9PLEO</name>
<accession>A0ACB6RUW2</accession>
<gene>
    <name evidence="1" type="ORF">BU25DRAFT_132151</name>
</gene>
<organism evidence="1 2">
    <name type="scientific">Macroventuria anomochaeta</name>
    <dbReference type="NCBI Taxonomy" id="301207"/>
    <lineage>
        <taxon>Eukaryota</taxon>
        <taxon>Fungi</taxon>
        <taxon>Dikarya</taxon>
        <taxon>Ascomycota</taxon>
        <taxon>Pezizomycotina</taxon>
        <taxon>Dothideomycetes</taxon>
        <taxon>Pleosporomycetidae</taxon>
        <taxon>Pleosporales</taxon>
        <taxon>Pleosporineae</taxon>
        <taxon>Didymellaceae</taxon>
        <taxon>Macroventuria</taxon>
    </lineage>
</organism>
<evidence type="ECO:0000313" key="1">
    <source>
        <dbReference type="EMBL" id="KAF2624682.1"/>
    </source>
</evidence>
<keyword evidence="2" id="KW-1185">Reference proteome</keyword>
<reference evidence="1" key="1">
    <citation type="journal article" date="2020" name="Stud. Mycol.">
        <title>101 Dothideomycetes genomes: a test case for predicting lifestyles and emergence of pathogens.</title>
        <authorList>
            <person name="Haridas S."/>
            <person name="Albert R."/>
            <person name="Binder M."/>
            <person name="Bloem J."/>
            <person name="Labutti K."/>
            <person name="Salamov A."/>
            <person name="Andreopoulos B."/>
            <person name="Baker S."/>
            <person name="Barry K."/>
            <person name="Bills G."/>
            <person name="Bluhm B."/>
            <person name="Cannon C."/>
            <person name="Castanera R."/>
            <person name="Culley D."/>
            <person name="Daum C."/>
            <person name="Ezra D."/>
            <person name="Gonzalez J."/>
            <person name="Henrissat B."/>
            <person name="Kuo A."/>
            <person name="Liang C."/>
            <person name="Lipzen A."/>
            <person name="Lutzoni F."/>
            <person name="Magnuson J."/>
            <person name="Mondo S."/>
            <person name="Nolan M."/>
            <person name="Ohm R."/>
            <person name="Pangilinan J."/>
            <person name="Park H.-J."/>
            <person name="Ramirez L."/>
            <person name="Alfaro M."/>
            <person name="Sun H."/>
            <person name="Tritt A."/>
            <person name="Yoshinaga Y."/>
            <person name="Zwiers L.-H."/>
            <person name="Turgeon B."/>
            <person name="Goodwin S."/>
            <person name="Spatafora J."/>
            <person name="Crous P."/>
            <person name="Grigoriev I."/>
        </authorList>
    </citation>
    <scope>NUCLEOTIDE SEQUENCE</scope>
    <source>
        <strain evidence="1">CBS 525.71</strain>
    </source>
</reference>
<dbReference type="Proteomes" id="UP000799754">
    <property type="component" value="Unassembled WGS sequence"/>
</dbReference>
<comment type="caution">
    <text evidence="1">The sequence shown here is derived from an EMBL/GenBank/DDBJ whole genome shotgun (WGS) entry which is preliminary data.</text>
</comment>
<evidence type="ECO:0000313" key="2">
    <source>
        <dbReference type="Proteomes" id="UP000799754"/>
    </source>
</evidence>
<protein>
    <submittedName>
        <fullName evidence="1">Uncharacterized protein</fullName>
    </submittedName>
</protein>
<dbReference type="EMBL" id="MU006729">
    <property type="protein sequence ID" value="KAF2624682.1"/>
    <property type="molecule type" value="Genomic_DNA"/>
</dbReference>
<sequence>MSRKAALMTDGACVVVECSQSRNEARAVALDENAPCNQPSLPTPPLPQQIATATKPKRDSPRDQKRKAYYYNRLQPNNKNRAQLNSKGNKLGQRRLVHQEVQPHQLAEESGNDVHSRTIHAQGSFSANLPSQRPGGPLYTGQIAHITNNYYYITPDQVGSGSVPLVYAGHSHVPWVRPAAAAAVRAPPTRIELQEARPTTAAIGMSFGANDSHGLVAGSQAEPRSRPQAQPQPQPVTALAQQQGFGTSPRQNSLLSSSPIHRHVGIEILPRYKTAPREPSSSVGQPERDAQGLYEREVEPRPINRTQTVPIRCTQDCSKSI</sequence>
<proteinExistence type="predicted"/>